<dbReference type="GO" id="GO:0005886">
    <property type="term" value="C:plasma membrane"/>
    <property type="evidence" value="ECO:0007669"/>
    <property type="project" value="UniProtKB-SubCell"/>
</dbReference>
<sequence length="187" mass="20145">MTMPLVLVAVMVVMYAAGVYLMLDRTLTRILLGFLLVGNATNLLIFLMSGSFGNAPLYGSSEVEDMSDPLPQAFILTAIVITFGVSAFLLALIYRSWRLAQDRDDTVVDDDSDLDLADADELSSDEVTEEGLAGTPDYSDDDDIPDDDPAEAPAPGSTPSGGFPVIDVRPPEDIDLPAPTQTEEDRR</sequence>
<feature type="region of interest" description="Disordered" evidence="7">
    <location>
        <begin position="116"/>
        <end position="187"/>
    </location>
</feature>
<keyword evidence="3" id="KW-1003">Cell membrane</keyword>
<evidence type="ECO:0000256" key="3">
    <source>
        <dbReference type="ARBA" id="ARBA00022475"/>
    </source>
</evidence>
<protein>
    <submittedName>
        <fullName evidence="9">Multisubunit sodium/proton antiporter MrpC subunit</fullName>
    </submittedName>
</protein>
<dbReference type="InterPro" id="IPR039428">
    <property type="entry name" value="NUOK/Mnh_C1-like"/>
</dbReference>
<keyword evidence="4 8" id="KW-0812">Transmembrane</keyword>
<dbReference type="RefSeq" id="WP_130455407.1">
    <property type="nucleotide sequence ID" value="NZ_QYAG01000003.1"/>
</dbReference>
<evidence type="ECO:0000256" key="8">
    <source>
        <dbReference type="SAM" id="Phobius"/>
    </source>
</evidence>
<dbReference type="OrthoDB" id="9799219at2"/>
<evidence type="ECO:0000256" key="6">
    <source>
        <dbReference type="ARBA" id="ARBA00023136"/>
    </source>
</evidence>
<dbReference type="Proteomes" id="UP000291832">
    <property type="component" value="Unassembled WGS sequence"/>
</dbReference>
<feature type="transmembrane region" description="Helical" evidence="8">
    <location>
        <begin position="73"/>
        <end position="94"/>
    </location>
</feature>
<dbReference type="NCBIfam" id="NF005929">
    <property type="entry name" value="PRK07946.1"/>
    <property type="match status" value="1"/>
</dbReference>
<comment type="subcellular location">
    <subcellularLocation>
        <location evidence="1">Cell membrane</location>
        <topology evidence="1">Multi-pass membrane protein</topology>
    </subcellularLocation>
</comment>
<organism evidence="9 10">
    <name type="scientific">Leucobacter luti</name>
    <dbReference type="NCBI Taxonomy" id="340320"/>
    <lineage>
        <taxon>Bacteria</taxon>
        <taxon>Bacillati</taxon>
        <taxon>Actinomycetota</taxon>
        <taxon>Actinomycetes</taxon>
        <taxon>Micrococcales</taxon>
        <taxon>Microbacteriaceae</taxon>
        <taxon>Leucobacter</taxon>
    </lineage>
</organism>
<proteinExistence type="inferred from homology"/>
<dbReference type="PANTHER" id="PTHR34583">
    <property type="entry name" value="ANTIPORTER SUBUNIT MNHC2-RELATED"/>
    <property type="match status" value="1"/>
</dbReference>
<dbReference type="EMBL" id="SHKI01000007">
    <property type="protein sequence ID" value="RZT61203.1"/>
    <property type="molecule type" value="Genomic_DNA"/>
</dbReference>
<feature type="transmembrane region" description="Helical" evidence="8">
    <location>
        <begin position="6"/>
        <end position="23"/>
    </location>
</feature>
<evidence type="ECO:0000256" key="4">
    <source>
        <dbReference type="ARBA" id="ARBA00022692"/>
    </source>
</evidence>
<evidence type="ECO:0000256" key="7">
    <source>
        <dbReference type="SAM" id="MobiDB-lite"/>
    </source>
</evidence>
<keyword evidence="5 8" id="KW-1133">Transmembrane helix</keyword>
<feature type="transmembrane region" description="Helical" evidence="8">
    <location>
        <begin position="30"/>
        <end position="53"/>
    </location>
</feature>
<evidence type="ECO:0000256" key="2">
    <source>
        <dbReference type="ARBA" id="ARBA00010388"/>
    </source>
</evidence>
<dbReference type="Gene3D" id="1.10.287.3510">
    <property type="match status" value="1"/>
</dbReference>
<gene>
    <name evidence="9" type="ORF">EV139_2956</name>
</gene>
<evidence type="ECO:0000313" key="10">
    <source>
        <dbReference type="Proteomes" id="UP000291832"/>
    </source>
</evidence>
<feature type="compositionally biased region" description="Acidic residues" evidence="7">
    <location>
        <begin position="116"/>
        <end position="129"/>
    </location>
</feature>
<evidence type="ECO:0000313" key="9">
    <source>
        <dbReference type="EMBL" id="RZT61203.1"/>
    </source>
</evidence>
<evidence type="ECO:0000256" key="5">
    <source>
        <dbReference type="ARBA" id="ARBA00022989"/>
    </source>
</evidence>
<evidence type="ECO:0000256" key="1">
    <source>
        <dbReference type="ARBA" id="ARBA00004651"/>
    </source>
</evidence>
<dbReference type="AlphaFoldDB" id="A0A4Q7TLK6"/>
<dbReference type="PANTHER" id="PTHR34583:SF2">
    <property type="entry name" value="ANTIPORTER SUBUNIT MNHC2-RELATED"/>
    <property type="match status" value="1"/>
</dbReference>
<comment type="similarity">
    <text evidence="2">Belongs to the CPA3 antiporters (TC 2.A.63) subunit C family.</text>
</comment>
<comment type="caution">
    <text evidence="9">The sequence shown here is derived from an EMBL/GenBank/DDBJ whole genome shotgun (WGS) entry which is preliminary data.</text>
</comment>
<name>A0A4Q7TLK6_9MICO</name>
<feature type="compositionally biased region" description="Acidic residues" evidence="7">
    <location>
        <begin position="138"/>
        <end position="150"/>
    </location>
</feature>
<accession>A0A4Q7TLK6</accession>
<reference evidence="9 10" key="1">
    <citation type="journal article" date="2015" name="Stand. Genomic Sci.">
        <title>Genomic Encyclopedia of Bacterial and Archaeal Type Strains, Phase III: the genomes of soil and plant-associated and newly described type strains.</title>
        <authorList>
            <person name="Whitman W.B."/>
            <person name="Woyke T."/>
            <person name="Klenk H.P."/>
            <person name="Zhou Y."/>
            <person name="Lilburn T.G."/>
            <person name="Beck B.J."/>
            <person name="De Vos P."/>
            <person name="Vandamme P."/>
            <person name="Eisen J.A."/>
            <person name="Garrity G."/>
            <person name="Hugenholtz P."/>
            <person name="Kyrpides N.C."/>
        </authorList>
    </citation>
    <scope>NUCLEOTIDE SEQUENCE [LARGE SCALE GENOMIC DNA]</scope>
    <source>
        <strain evidence="9 10">RF6</strain>
    </source>
</reference>
<keyword evidence="6 8" id="KW-0472">Membrane</keyword>
<dbReference type="InterPro" id="IPR050601">
    <property type="entry name" value="CPA3_antiporter_subunitC"/>
</dbReference>
<dbReference type="Pfam" id="PF00420">
    <property type="entry name" value="Oxidored_q2"/>
    <property type="match status" value="1"/>
</dbReference>
<keyword evidence="10" id="KW-1185">Reference proteome</keyword>